<name>A0ACC0US68_9HYPO</name>
<reference evidence="1" key="1">
    <citation type="submission" date="2022-10" db="EMBL/GenBank/DDBJ databases">
        <title>Complete Genome of Trichothecium roseum strain YXFP-22015, a Plant Pathogen Isolated from Citrus.</title>
        <authorList>
            <person name="Wang Y."/>
            <person name="Zhu L."/>
        </authorList>
    </citation>
    <scope>NUCLEOTIDE SEQUENCE</scope>
    <source>
        <strain evidence="1">YXFP-22015</strain>
    </source>
</reference>
<evidence type="ECO:0000313" key="2">
    <source>
        <dbReference type="Proteomes" id="UP001163324"/>
    </source>
</evidence>
<sequence>MSGKDAGRIARALAGGRGRPLGGFPFPLNVGIDVCAVDRVGAILGGRFGARFLRRVLAEEELRRDGKEERLRALREKYGGAGAGAGAWPYGGGREGGKEGDGEGAVARRGAAEEVQAFARHIAGRFAAKEAVIKAHTYRKLFYSDVVIESRQALGARGVNKGSLVARIKGGGDGRGGDDATAMVSISHEEHYATAVCLGTDRTVLEDLPGYQGDDVEAEECGDVRDDEKC</sequence>
<dbReference type="Proteomes" id="UP001163324">
    <property type="component" value="Chromosome 8"/>
</dbReference>
<dbReference type="EMBL" id="CM047947">
    <property type="protein sequence ID" value="KAI9896989.1"/>
    <property type="molecule type" value="Genomic_DNA"/>
</dbReference>
<accession>A0ACC0US68</accession>
<keyword evidence="2" id="KW-1185">Reference proteome</keyword>
<proteinExistence type="predicted"/>
<gene>
    <name evidence="1" type="ORF">N3K66_008011</name>
</gene>
<organism evidence="1 2">
    <name type="scientific">Trichothecium roseum</name>
    <dbReference type="NCBI Taxonomy" id="47278"/>
    <lineage>
        <taxon>Eukaryota</taxon>
        <taxon>Fungi</taxon>
        <taxon>Dikarya</taxon>
        <taxon>Ascomycota</taxon>
        <taxon>Pezizomycotina</taxon>
        <taxon>Sordariomycetes</taxon>
        <taxon>Hypocreomycetidae</taxon>
        <taxon>Hypocreales</taxon>
        <taxon>Hypocreales incertae sedis</taxon>
        <taxon>Trichothecium</taxon>
    </lineage>
</organism>
<comment type="caution">
    <text evidence="1">The sequence shown here is derived from an EMBL/GenBank/DDBJ whole genome shotgun (WGS) entry which is preliminary data.</text>
</comment>
<evidence type="ECO:0000313" key="1">
    <source>
        <dbReference type="EMBL" id="KAI9896989.1"/>
    </source>
</evidence>
<protein>
    <submittedName>
        <fullName evidence="1">Uncharacterized protein</fullName>
    </submittedName>
</protein>